<feature type="transmembrane region" description="Helical" evidence="1">
    <location>
        <begin position="6"/>
        <end position="24"/>
    </location>
</feature>
<comment type="caution">
    <text evidence="2">The sequence shown here is derived from an EMBL/GenBank/DDBJ whole genome shotgun (WGS) entry which is preliminary data.</text>
</comment>
<gene>
    <name evidence="2" type="ORF">FB559_1001</name>
</gene>
<keyword evidence="1" id="KW-0812">Transmembrane</keyword>
<evidence type="ECO:0000313" key="2">
    <source>
        <dbReference type="EMBL" id="TQL95498.1"/>
    </source>
</evidence>
<keyword evidence="3" id="KW-1185">Reference proteome</keyword>
<feature type="transmembrane region" description="Helical" evidence="1">
    <location>
        <begin position="36"/>
        <end position="57"/>
    </location>
</feature>
<sequence length="58" mass="6525">MRRRGGVSLIGLIYILIGIFVAWDHDYITISLLKKVLSALLAIFLWFLVLLGVSLHVS</sequence>
<evidence type="ECO:0000256" key="1">
    <source>
        <dbReference type="SAM" id="Phobius"/>
    </source>
</evidence>
<reference evidence="2 3" key="1">
    <citation type="submission" date="2019-06" db="EMBL/GenBank/DDBJ databases">
        <title>Sequencing the genomes of 1000 actinobacteria strains.</title>
        <authorList>
            <person name="Klenk H.-P."/>
        </authorList>
    </citation>
    <scope>NUCLEOTIDE SEQUENCE [LARGE SCALE GENOMIC DNA]</scope>
    <source>
        <strain evidence="2 3">DSM 102200</strain>
    </source>
</reference>
<proteinExistence type="predicted"/>
<keyword evidence="1" id="KW-0472">Membrane</keyword>
<dbReference type="Proteomes" id="UP000316096">
    <property type="component" value="Unassembled WGS sequence"/>
</dbReference>
<keyword evidence="1" id="KW-1133">Transmembrane helix</keyword>
<accession>A0A543CEH4</accession>
<name>A0A543CEH4_9ACTN</name>
<evidence type="ECO:0000313" key="3">
    <source>
        <dbReference type="Proteomes" id="UP000316096"/>
    </source>
</evidence>
<protein>
    <submittedName>
        <fullName evidence="2">Uncharacterized protein</fullName>
    </submittedName>
</protein>
<dbReference type="AlphaFoldDB" id="A0A543CEH4"/>
<organism evidence="2 3">
    <name type="scientific">Actinoallomurus bryophytorum</name>
    <dbReference type="NCBI Taxonomy" id="1490222"/>
    <lineage>
        <taxon>Bacteria</taxon>
        <taxon>Bacillati</taxon>
        <taxon>Actinomycetota</taxon>
        <taxon>Actinomycetes</taxon>
        <taxon>Streptosporangiales</taxon>
        <taxon>Thermomonosporaceae</taxon>
        <taxon>Actinoallomurus</taxon>
    </lineage>
</organism>
<dbReference type="EMBL" id="VFOZ01000001">
    <property type="protein sequence ID" value="TQL95498.1"/>
    <property type="molecule type" value="Genomic_DNA"/>
</dbReference>